<dbReference type="NCBIfam" id="NF045728">
    <property type="entry name" value="glycosyl_F510_1955"/>
    <property type="match status" value="1"/>
</dbReference>
<protein>
    <recommendedName>
        <fullName evidence="3">Exo-alpha-sialidase</fullName>
    </recommendedName>
</protein>
<dbReference type="Gene3D" id="2.130.10.10">
    <property type="entry name" value="YVTN repeat-like/Quinoprotein amine dehydrogenase"/>
    <property type="match status" value="2"/>
</dbReference>
<dbReference type="SUPFAM" id="SSF110296">
    <property type="entry name" value="Oligoxyloglucan reducing end-specific cellobiohydrolase"/>
    <property type="match status" value="1"/>
</dbReference>
<evidence type="ECO:0008006" key="3">
    <source>
        <dbReference type="Google" id="ProtNLM"/>
    </source>
</evidence>
<proteinExistence type="predicted"/>
<accession>A0ABN2A655</accession>
<dbReference type="InterPro" id="IPR054817">
    <property type="entry name" value="Glycosyl_F510_1955-like"/>
</dbReference>
<organism evidence="1 2">
    <name type="scientific">Nocardioides humi</name>
    <dbReference type="NCBI Taxonomy" id="449461"/>
    <lineage>
        <taxon>Bacteria</taxon>
        <taxon>Bacillati</taxon>
        <taxon>Actinomycetota</taxon>
        <taxon>Actinomycetes</taxon>
        <taxon>Propionibacteriales</taxon>
        <taxon>Nocardioidaceae</taxon>
        <taxon>Nocardioides</taxon>
    </lineage>
</organism>
<keyword evidence="2" id="KW-1185">Reference proteome</keyword>
<dbReference type="EMBL" id="BAAAOR010000013">
    <property type="protein sequence ID" value="GAA1512247.1"/>
    <property type="molecule type" value="Genomic_DNA"/>
</dbReference>
<evidence type="ECO:0000313" key="1">
    <source>
        <dbReference type="EMBL" id="GAA1512247.1"/>
    </source>
</evidence>
<dbReference type="Proteomes" id="UP001500842">
    <property type="component" value="Unassembled WGS sequence"/>
</dbReference>
<sequence length="296" mass="31187">MSGRHARLPDTPHIGVLAMNRTSLVTATLALTTTLLGVGCSKGTPSASPSADDTEVGHIHGLGIDPADDTLYVATHFGLFHVKDDQEPSRVADRFQDTMAFTVVGPGNFLGSGHPDLREDLPSHLGLIESTDAGQTWKPVALQGEADFHILEPAGDVLYAYDATSGRLLRTEDRGTFEAVLTAPLLSVAATETQDQLIATTDQAQLITINPETGETRKLGGPTTTYLDTAPDGTLAGIAPDGTVRISTDDGQSWTEAGSIDGQPAAFTISEQGWYAATETTVFRSTDAGATWARVL</sequence>
<comment type="caution">
    <text evidence="1">The sequence shown here is derived from an EMBL/GenBank/DDBJ whole genome shotgun (WGS) entry which is preliminary data.</text>
</comment>
<gene>
    <name evidence="1" type="ORF">GCM10009788_15960</name>
</gene>
<evidence type="ECO:0000313" key="2">
    <source>
        <dbReference type="Proteomes" id="UP001500842"/>
    </source>
</evidence>
<reference evidence="1 2" key="1">
    <citation type="journal article" date="2019" name="Int. J. Syst. Evol. Microbiol.">
        <title>The Global Catalogue of Microorganisms (GCM) 10K type strain sequencing project: providing services to taxonomists for standard genome sequencing and annotation.</title>
        <authorList>
            <consortium name="The Broad Institute Genomics Platform"/>
            <consortium name="The Broad Institute Genome Sequencing Center for Infectious Disease"/>
            <person name="Wu L."/>
            <person name="Ma J."/>
        </authorList>
    </citation>
    <scope>NUCLEOTIDE SEQUENCE [LARGE SCALE GENOMIC DNA]</scope>
    <source>
        <strain evidence="1 2">JCM 14942</strain>
    </source>
</reference>
<dbReference type="InterPro" id="IPR015943">
    <property type="entry name" value="WD40/YVTN_repeat-like_dom_sf"/>
</dbReference>
<dbReference type="CDD" id="cd15482">
    <property type="entry name" value="Sialidase_non-viral"/>
    <property type="match status" value="1"/>
</dbReference>
<name>A0ABN2A655_9ACTN</name>